<evidence type="ECO:0000256" key="1">
    <source>
        <dbReference type="ARBA" id="ARBA00023015"/>
    </source>
</evidence>
<evidence type="ECO:0000256" key="2">
    <source>
        <dbReference type="ARBA" id="ARBA00023125"/>
    </source>
</evidence>
<dbReference type="PROSITE" id="PS50977">
    <property type="entry name" value="HTH_TETR_2"/>
    <property type="match status" value="1"/>
</dbReference>
<feature type="DNA-binding region" description="H-T-H motif" evidence="4">
    <location>
        <begin position="26"/>
        <end position="45"/>
    </location>
</feature>
<dbReference type="PANTHER" id="PTHR30055">
    <property type="entry name" value="HTH-TYPE TRANSCRIPTIONAL REGULATOR RUTR"/>
    <property type="match status" value="1"/>
</dbReference>
<keyword evidence="3" id="KW-0804">Transcription</keyword>
<dbReference type="InterPro" id="IPR036271">
    <property type="entry name" value="Tet_transcr_reg_TetR-rel_C_sf"/>
</dbReference>
<evidence type="ECO:0000313" key="7">
    <source>
        <dbReference type="Proteomes" id="UP000293865"/>
    </source>
</evidence>
<dbReference type="Pfam" id="PF13305">
    <property type="entry name" value="TetR_C_33"/>
    <property type="match status" value="1"/>
</dbReference>
<dbReference type="AlphaFoldDB" id="A0A4Q2L8M5"/>
<dbReference type="InterPro" id="IPR009057">
    <property type="entry name" value="Homeodomain-like_sf"/>
</dbReference>
<dbReference type="PANTHER" id="PTHR30055:SF220">
    <property type="entry name" value="TETR-FAMILY REGULATORY PROTEIN"/>
    <property type="match status" value="1"/>
</dbReference>
<dbReference type="EMBL" id="SDPN01000003">
    <property type="protein sequence ID" value="RXZ72731.1"/>
    <property type="molecule type" value="Genomic_DNA"/>
</dbReference>
<evidence type="ECO:0000256" key="3">
    <source>
        <dbReference type="ARBA" id="ARBA00023163"/>
    </source>
</evidence>
<dbReference type="Pfam" id="PF00440">
    <property type="entry name" value="TetR_N"/>
    <property type="match status" value="1"/>
</dbReference>
<keyword evidence="2 4" id="KW-0238">DNA-binding</keyword>
<evidence type="ECO:0000256" key="4">
    <source>
        <dbReference type="PROSITE-ProRule" id="PRU00335"/>
    </source>
</evidence>
<dbReference type="PRINTS" id="PR00455">
    <property type="entry name" value="HTHTETR"/>
</dbReference>
<dbReference type="GO" id="GO:0003700">
    <property type="term" value="F:DNA-binding transcription factor activity"/>
    <property type="evidence" value="ECO:0007669"/>
    <property type="project" value="TreeGrafter"/>
</dbReference>
<accession>A0A4Q2L8M5</accession>
<proteinExistence type="predicted"/>
<name>A0A4Q2L8M5_9MICO</name>
<dbReference type="SUPFAM" id="SSF48498">
    <property type="entry name" value="Tetracyclin repressor-like, C-terminal domain"/>
    <property type="match status" value="1"/>
</dbReference>
<gene>
    <name evidence="6" type="ORF">ESP51_02715</name>
</gene>
<dbReference type="InterPro" id="IPR001647">
    <property type="entry name" value="HTH_TetR"/>
</dbReference>
<dbReference type="OrthoDB" id="3173376at2"/>
<dbReference type="InterPro" id="IPR025996">
    <property type="entry name" value="MT1864/Rv1816-like_C"/>
</dbReference>
<keyword evidence="7" id="KW-1185">Reference proteome</keyword>
<dbReference type="Gene3D" id="1.10.357.10">
    <property type="entry name" value="Tetracycline Repressor, domain 2"/>
    <property type="match status" value="1"/>
</dbReference>
<dbReference type="Proteomes" id="UP000293865">
    <property type="component" value="Unassembled WGS sequence"/>
</dbReference>
<reference evidence="6 7" key="1">
    <citation type="submission" date="2019-01" db="EMBL/GenBank/DDBJ databases">
        <title>Agromyces.</title>
        <authorList>
            <person name="Li J."/>
        </authorList>
    </citation>
    <scope>NUCLEOTIDE SEQUENCE [LARGE SCALE GENOMIC DNA]</scope>
    <source>
        <strain evidence="6 7">DSM 15934</strain>
    </source>
</reference>
<organism evidence="6 7">
    <name type="scientific">Agromyces albus</name>
    <dbReference type="NCBI Taxonomy" id="205332"/>
    <lineage>
        <taxon>Bacteria</taxon>
        <taxon>Bacillati</taxon>
        <taxon>Actinomycetota</taxon>
        <taxon>Actinomycetes</taxon>
        <taxon>Micrococcales</taxon>
        <taxon>Microbacteriaceae</taxon>
        <taxon>Agromyces</taxon>
    </lineage>
</organism>
<feature type="domain" description="HTH tetR-type" evidence="5">
    <location>
        <begin position="3"/>
        <end position="63"/>
    </location>
</feature>
<dbReference type="InterPro" id="IPR050109">
    <property type="entry name" value="HTH-type_TetR-like_transc_reg"/>
</dbReference>
<dbReference type="GO" id="GO:0000976">
    <property type="term" value="F:transcription cis-regulatory region binding"/>
    <property type="evidence" value="ECO:0007669"/>
    <property type="project" value="TreeGrafter"/>
</dbReference>
<dbReference type="RefSeq" id="WP_129519353.1">
    <property type="nucleotide sequence ID" value="NZ_SDPN01000003.1"/>
</dbReference>
<keyword evidence="1" id="KW-0805">Transcription regulation</keyword>
<evidence type="ECO:0000313" key="6">
    <source>
        <dbReference type="EMBL" id="RXZ72731.1"/>
    </source>
</evidence>
<dbReference type="SUPFAM" id="SSF46689">
    <property type="entry name" value="Homeodomain-like"/>
    <property type="match status" value="1"/>
</dbReference>
<comment type="caution">
    <text evidence="6">The sequence shown here is derived from an EMBL/GenBank/DDBJ whole genome shotgun (WGS) entry which is preliminary data.</text>
</comment>
<evidence type="ECO:0000259" key="5">
    <source>
        <dbReference type="PROSITE" id="PS50977"/>
    </source>
</evidence>
<sequence>MSSTTRESLLAAATALLDAGGPEGVTLREVGRRAGVSHNAPYKHFADKQALLAAVAARELADYAALLAVEGDLAATMRAYIGRALRHPDRFRLVYGPWTVDSIELARSAEEAWAALLVAVGAAQESGELPAGSPHRLANLIRSVAHGAIDLALAGHLAKGDEPTTPEQVVDDFVALLHAG</sequence>
<protein>
    <submittedName>
        <fullName evidence="6">TetR/AcrR family transcriptional regulator</fullName>
    </submittedName>
</protein>